<reference evidence="1 2" key="1">
    <citation type="submission" date="2022-11" db="EMBL/GenBank/DDBJ databases">
        <title>Minimal conservation of predation-associated metabolite biosynthetic gene clusters underscores biosynthetic potential of Myxococcota including descriptions for ten novel species: Archangium lansinium sp. nov., Myxococcus landrumus sp. nov., Nannocystis bai.</title>
        <authorList>
            <person name="Ahearne A."/>
            <person name="Stevens C."/>
            <person name="Dowd S."/>
        </authorList>
    </citation>
    <scope>NUCLEOTIDE SEQUENCE [LARGE SCALE GENOMIC DNA]</scope>
    <source>
        <strain evidence="1 2">RJM3</strain>
    </source>
</reference>
<accession>A0ABT5F357</accession>
<evidence type="ECO:0000313" key="1">
    <source>
        <dbReference type="EMBL" id="MDC0747843.1"/>
    </source>
</evidence>
<keyword evidence="2" id="KW-1185">Reference proteome</keyword>
<dbReference type="EMBL" id="JAQNDO010000001">
    <property type="protein sequence ID" value="MDC0747843.1"/>
    <property type="molecule type" value="Genomic_DNA"/>
</dbReference>
<name>A0ABT5F357_9BACT</name>
<evidence type="ECO:0000313" key="2">
    <source>
        <dbReference type="Proteomes" id="UP001221411"/>
    </source>
</evidence>
<gene>
    <name evidence="1" type="ORF">POL67_41310</name>
</gene>
<proteinExistence type="predicted"/>
<comment type="caution">
    <text evidence="1">The sequence shown here is derived from an EMBL/GenBank/DDBJ whole genome shotgun (WGS) entry which is preliminary data.</text>
</comment>
<dbReference type="RefSeq" id="WP_271926535.1">
    <property type="nucleotide sequence ID" value="NZ_JAQNDO010000001.1"/>
</dbReference>
<sequence length="113" mass="12574">MYYVEESFVDDSFGARRVPITRYALWPREAAEFNARPKIQQRYAPYAIGCDGLIYVGDDKLIGVSGRKVFRGVPVDSDLAACIAEEIYRLGSDVVALARIARKQQAGAKTRSV</sequence>
<protein>
    <submittedName>
        <fullName evidence="1">Uncharacterized protein</fullName>
    </submittedName>
</protein>
<organism evidence="1 2">
    <name type="scientific">Polyangium mundeleinium</name>
    <dbReference type="NCBI Taxonomy" id="2995306"/>
    <lineage>
        <taxon>Bacteria</taxon>
        <taxon>Pseudomonadati</taxon>
        <taxon>Myxococcota</taxon>
        <taxon>Polyangia</taxon>
        <taxon>Polyangiales</taxon>
        <taxon>Polyangiaceae</taxon>
        <taxon>Polyangium</taxon>
    </lineage>
</organism>
<dbReference type="Proteomes" id="UP001221411">
    <property type="component" value="Unassembled WGS sequence"/>
</dbReference>